<proteinExistence type="predicted"/>
<feature type="compositionally biased region" description="Polar residues" evidence="1">
    <location>
        <begin position="450"/>
        <end position="472"/>
    </location>
</feature>
<evidence type="ECO:0000313" key="3">
    <source>
        <dbReference type="EMBL" id="PVV04669.1"/>
    </source>
</evidence>
<feature type="region of interest" description="Disordered" evidence="1">
    <location>
        <begin position="888"/>
        <end position="916"/>
    </location>
</feature>
<dbReference type="EMBL" id="MBFS01000095">
    <property type="protein sequence ID" value="PVV04669.1"/>
    <property type="molecule type" value="Genomic_DNA"/>
</dbReference>
<feature type="region of interest" description="Disordered" evidence="1">
    <location>
        <begin position="1288"/>
        <end position="1355"/>
    </location>
</feature>
<name>A0A2T9ZJA2_9FUNG</name>
<dbReference type="STRING" id="133381.A0A2T9ZJA2"/>
<feature type="compositionally biased region" description="Polar residues" evidence="1">
    <location>
        <begin position="1475"/>
        <end position="1484"/>
    </location>
</feature>
<evidence type="ECO:0000256" key="1">
    <source>
        <dbReference type="SAM" id="MobiDB-lite"/>
    </source>
</evidence>
<feature type="region of interest" description="Disordered" evidence="1">
    <location>
        <begin position="247"/>
        <end position="293"/>
    </location>
</feature>
<keyword evidence="4" id="KW-1185">Reference proteome</keyword>
<organism evidence="3 4">
    <name type="scientific">Smittium megazygosporum</name>
    <dbReference type="NCBI Taxonomy" id="133381"/>
    <lineage>
        <taxon>Eukaryota</taxon>
        <taxon>Fungi</taxon>
        <taxon>Fungi incertae sedis</taxon>
        <taxon>Zoopagomycota</taxon>
        <taxon>Kickxellomycotina</taxon>
        <taxon>Harpellomycetes</taxon>
        <taxon>Harpellales</taxon>
        <taxon>Legeriomycetaceae</taxon>
        <taxon>Smittium</taxon>
    </lineage>
</organism>
<dbReference type="OrthoDB" id="5599902at2759"/>
<feature type="compositionally biased region" description="Low complexity" evidence="1">
    <location>
        <begin position="1219"/>
        <end position="1231"/>
    </location>
</feature>
<feature type="domain" description="DUF8032" evidence="2">
    <location>
        <begin position="321"/>
        <end position="398"/>
    </location>
</feature>
<dbReference type="Proteomes" id="UP000245609">
    <property type="component" value="Unassembled WGS sequence"/>
</dbReference>
<feature type="region of interest" description="Disordered" evidence="1">
    <location>
        <begin position="1783"/>
        <end position="1804"/>
    </location>
</feature>
<comment type="caution">
    <text evidence="3">The sequence shown here is derived from an EMBL/GenBank/DDBJ whole genome shotgun (WGS) entry which is preliminary data.</text>
</comment>
<feature type="compositionally biased region" description="Polar residues" evidence="1">
    <location>
        <begin position="1390"/>
        <end position="1412"/>
    </location>
</feature>
<feature type="region of interest" description="Disordered" evidence="1">
    <location>
        <begin position="990"/>
        <end position="1041"/>
    </location>
</feature>
<evidence type="ECO:0000313" key="4">
    <source>
        <dbReference type="Proteomes" id="UP000245609"/>
    </source>
</evidence>
<feature type="compositionally biased region" description="Polar residues" evidence="1">
    <location>
        <begin position="896"/>
        <end position="913"/>
    </location>
</feature>
<feature type="compositionally biased region" description="Polar residues" evidence="1">
    <location>
        <begin position="1328"/>
        <end position="1343"/>
    </location>
</feature>
<feature type="domain" description="DUF8032" evidence="2">
    <location>
        <begin position="519"/>
        <end position="615"/>
    </location>
</feature>
<protein>
    <recommendedName>
        <fullName evidence="2">DUF8032 domain-containing protein</fullName>
    </recommendedName>
</protein>
<dbReference type="Pfam" id="PF26087">
    <property type="entry name" value="DUF8032"/>
    <property type="match status" value="2"/>
</dbReference>
<feature type="compositionally biased region" description="Basic and acidic residues" evidence="1">
    <location>
        <begin position="259"/>
        <end position="286"/>
    </location>
</feature>
<evidence type="ECO:0000259" key="2">
    <source>
        <dbReference type="Pfam" id="PF26087"/>
    </source>
</evidence>
<reference evidence="3 4" key="1">
    <citation type="journal article" date="2018" name="MBio">
        <title>Comparative Genomics Reveals the Core Gene Toolbox for the Fungus-Insect Symbiosis.</title>
        <authorList>
            <person name="Wang Y."/>
            <person name="Stata M."/>
            <person name="Wang W."/>
            <person name="Stajich J.E."/>
            <person name="White M.M."/>
            <person name="Moncalvo J.M."/>
        </authorList>
    </citation>
    <scope>NUCLEOTIDE SEQUENCE [LARGE SCALE GENOMIC DNA]</scope>
    <source>
        <strain evidence="3 4">SC-DP-2</strain>
    </source>
</reference>
<feature type="region of interest" description="Disordered" evidence="1">
    <location>
        <begin position="1390"/>
        <end position="1504"/>
    </location>
</feature>
<feature type="compositionally biased region" description="Low complexity" evidence="1">
    <location>
        <begin position="854"/>
        <end position="864"/>
    </location>
</feature>
<feature type="compositionally biased region" description="Polar residues" evidence="1">
    <location>
        <begin position="1449"/>
        <end position="1466"/>
    </location>
</feature>
<feature type="region of interest" description="Disordered" evidence="1">
    <location>
        <begin position="426"/>
        <end position="472"/>
    </location>
</feature>
<feature type="compositionally biased region" description="Low complexity" evidence="1">
    <location>
        <begin position="1025"/>
        <end position="1039"/>
    </location>
</feature>
<feature type="region of interest" description="Disordered" evidence="1">
    <location>
        <begin position="842"/>
        <end position="864"/>
    </location>
</feature>
<feature type="compositionally biased region" description="Basic and acidic residues" evidence="1">
    <location>
        <begin position="1307"/>
        <end position="1321"/>
    </location>
</feature>
<feature type="compositionally biased region" description="Polar residues" evidence="1">
    <location>
        <begin position="1288"/>
        <end position="1298"/>
    </location>
</feature>
<accession>A0A2T9ZJA2</accession>
<dbReference type="InterPro" id="IPR058345">
    <property type="entry name" value="DUF8032"/>
</dbReference>
<gene>
    <name evidence="3" type="ORF">BB560_000825</name>
</gene>
<feature type="compositionally biased region" description="Polar residues" evidence="1">
    <location>
        <begin position="247"/>
        <end position="257"/>
    </location>
</feature>
<feature type="compositionally biased region" description="Low complexity" evidence="1">
    <location>
        <begin position="992"/>
        <end position="1002"/>
    </location>
</feature>
<feature type="compositionally biased region" description="Polar residues" evidence="1">
    <location>
        <begin position="842"/>
        <end position="853"/>
    </location>
</feature>
<feature type="compositionally biased region" description="Polar residues" evidence="1">
    <location>
        <begin position="1009"/>
        <end position="1024"/>
    </location>
</feature>
<sequence length="1804" mass="199519">MNSLNSVNNPDFAEAFDLDLNNEFDLNVNSTMQFTDSIHINENPSFSFSHLFNPNNTPDFKRDEKPVSTEETIAQLEEQLKKYESLTSNDLNTHLLDNILLSYSNNSHFNDSALPLSNSQIQPSNNPPLIDFDHHLLTNNPLPDFNIQNKSLFLENHTNENHQLNSQLSKSLFPQSNHIDISTLLLNKTLHSDDKIAYSENSDFVSKNLDFLETKFIQENVDSIFEKIYSNNTKPIIDCLNSDLSSSTPNTSLQTPSKRPADSDSHPDFLEKNSKNHKPGKIDRSPQQKTNTLSTNDHIILDSSTYEPSPQPNVNLKVSLHSVRCDIDKAPISDIPSSFLINNCVYPKANLKKADYKGNRWEYESACNNYGWRLAFLNQEKLAGKRGLLQRAVDSYRNLMSGRKNRRISKQQKLMQPEYIVGSGPNGFLDYKNHNKNSNTDDPNAKTSDHISSQSENASAISTSSANQPLESSNSLISRKVVVTDRSDSRTQQFRKKHILPKLKDTSETLHASSATLPKMLLVEVFIRHRFDRIRIKADITSINQSSVSQEFIISHCVYPRALNVEKERYKDALGRWAFEVSCNEISWKLAWLNKPRLTGNRPFMQKCLDAYRWRLPHPPATVLECLKDTPQVFNDPQFLALWVPRWGRKQFLDRRFTNEDLFNNASMSKIPESLENLQSLEENNKLHTTTTTLNDTISAANTYNSSEIIHQEPELSHNSLLENPKETSPTIPNANETFTQNTAELTIPKDSSFNSIHKDETNSSIHDLSVNSQGLTTNTVQKESTIGEIDPLKEAEIANALVSAAQIINNISTSVHNHHPISLDPVNKIVSENTTIENPIVSSNLNVNQPGPNTTESSNSSSANITVFMPDNITKNIRQLLAFHRESSHTGPDEMSSTSNETALNQNGSENLESNKTDLVKDNSSLQSNTASTPLSLKTSNTFTPSASIIQSNVVHDLLQIGNISNNHASNRFSNSFSPNSAGMIQKNQASNSIPLSSSPLKSKRTQSDFIETDPTQNKTSQETPTSSNLQQSSSTSTHDNLSDLLEKLKHTLTNNPNYTSLDLNNTLNLVSSFSSSTTQPDLVVSQQKPTTINPSTSTPAVVLPQKAPERVKLAPRPVFTENSLKQKDLKPILMKTSSAQNLQILNPSNYPAMFLPAAVPPYSSFPHIQPQMQLSSAYSSGVNLDQLNNTSVQHHQSINGFNIAIAPNTRNPKLAPKPVVSSVPSSLKSGSNNINIKPRTQPLLAPNQNMGTSPSSLISVKSKNSSFDLNSSNIMQAPHLIPRVQPSSQVQNLSQPKTSSNIDISDSKNSHTELVHETNVDGLNPSLGQNEQLKDQSQPNPEQGYVDGTKSDFGNQRSELAKEAASLLADILRQLAVKSIQEHHTLKNNNFESTDSGDIDSMIQNNSLLGNTNQNENENKNTDEEDHSAKKPVLISEGIDSKGSEFSLHTPSNGNLLDTESSSVMKKRKRSAKSFNSPQTQPKDSDKTPILQDKNSNLSSSYSSDLRSIIIKTLSNLNSQPIEPKNRLIRKKQPILPSKPKDTTVKPTDSKLVPILPQGIDNKAQKNISAKQIQILPTPISAPFSAPTPILPSPGMISSMVPPTAITPIRSAHHLQPSLQIPVPSPFLTPNQISAINQMAVQHPTNPNMFVSPYPIQQVPLAPNITPIHNQHVFYQENADQQALISALVSKLPPTEVANVINGLSKRVVASGGPVLQQNPNFLAAANGANQMMISQMFNPLGQAAMKPQLSFLKPALPKVQPIGIDQFSIPASQIPLALDKKKKTGLKRTNSSVKMENKNKG</sequence>
<feature type="region of interest" description="Disordered" evidence="1">
    <location>
        <begin position="1219"/>
        <end position="1261"/>
    </location>
</feature>